<dbReference type="InterPro" id="IPR006702">
    <property type="entry name" value="CASP_dom"/>
</dbReference>
<keyword evidence="6 8" id="KW-1133">Transmembrane helix</keyword>
<dbReference type="AlphaFoldDB" id="A0A2R6WFU8"/>
<evidence type="ECO:0000313" key="11">
    <source>
        <dbReference type="EMBL" id="PTQ32725.1"/>
    </source>
</evidence>
<reference evidence="12" key="1">
    <citation type="journal article" date="2017" name="Cell">
        <title>Insights into land plant evolution garnered from the Marchantia polymorpha genome.</title>
        <authorList>
            <person name="Bowman J.L."/>
            <person name="Kohchi T."/>
            <person name="Yamato K.T."/>
            <person name="Jenkins J."/>
            <person name="Shu S."/>
            <person name="Ishizaki K."/>
            <person name="Yamaoka S."/>
            <person name="Nishihama R."/>
            <person name="Nakamura Y."/>
            <person name="Berger F."/>
            <person name="Adam C."/>
            <person name="Aki S.S."/>
            <person name="Althoff F."/>
            <person name="Araki T."/>
            <person name="Arteaga-Vazquez M.A."/>
            <person name="Balasubrmanian S."/>
            <person name="Barry K."/>
            <person name="Bauer D."/>
            <person name="Boehm C.R."/>
            <person name="Briginshaw L."/>
            <person name="Caballero-Perez J."/>
            <person name="Catarino B."/>
            <person name="Chen F."/>
            <person name="Chiyoda S."/>
            <person name="Chovatia M."/>
            <person name="Davies K.M."/>
            <person name="Delmans M."/>
            <person name="Demura T."/>
            <person name="Dierschke T."/>
            <person name="Dolan L."/>
            <person name="Dorantes-Acosta A.E."/>
            <person name="Eklund D.M."/>
            <person name="Florent S.N."/>
            <person name="Flores-Sandoval E."/>
            <person name="Fujiyama A."/>
            <person name="Fukuzawa H."/>
            <person name="Galik B."/>
            <person name="Grimanelli D."/>
            <person name="Grimwood J."/>
            <person name="Grossniklaus U."/>
            <person name="Hamada T."/>
            <person name="Haseloff J."/>
            <person name="Hetherington A.J."/>
            <person name="Higo A."/>
            <person name="Hirakawa Y."/>
            <person name="Hundley H.N."/>
            <person name="Ikeda Y."/>
            <person name="Inoue K."/>
            <person name="Inoue S.I."/>
            <person name="Ishida S."/>
            <person name="Jia Q."/>
            <person name="Kakita M."/>
            <person name="Kanazawa T."/>
            <person name="Kawai Y."/>
            <person name="Kawashima T."/>
            <person name="Kennedy M."/>
            <person name="Kinose K."/>
            <person name="Kinoshita T."/>
            <person name="Kohara Y."/>
            <person name="Koide E."/>
            <person name="Komatsu K."/>
            <person name="Kopischke S."/>
            <person name="Kubo M."/>
            <person name="Kyozuka J."/>
            <person name="Lagercrantz U."/>
            <person name="Lin S.S."/>
            <person name="Lindquist E."/>
            <person name="Lipzen A.M."/>
            <person name="Lu C.W."/>
            <person name="De Luna E."/>
            <person name="Martienssen R.A."/>
            <person name="Minamino N."/>
            <person name="Mizutani M."/>
            <person name="Mizutani M."/>
            <person name="Mochizuki N."/>
            <person name="Monte I."/>
            <person name="Mosher R."/>
            <person name="Nagasaki H."/>
            <person name="Nakagami H."/>
            <person name="Naramoto S."/>
            <person name="Nishitani K."/>
            <person name="Ohtani M."/>
            <person name="Okamoto T."/>
            <person name="Okumura M."/>
            <person name="Phillips J."/>
            <person name="Pollak B."/>
            <person name="Reinders A."/>
            <person name="Rovekamp M."/>
            <person name="Sano R."/>
            <person name="Sawa S."/>
            <person name="Schmid M.W."/>
            <person name="Shirakawa M."/>
            <person name="Solano R."/>
            <person name="Spunde A."/>
            <person name="Suetsugu N."/>
            <person name="Sugano S."/>
            <person name="Sugiyama A."/>
            <person name="Sun R."/>
            <person name="Suzuki Y."/>
            <person name="Takenaka M."/>
            <person name="Takezawa D."/>
            <person name="Tomogane H."/>
            <person name="Tsuzuki M."/>
            <person name="Ueda T."/>
            <person name="Umeda M."/>
            <person name="Ward J.M."/>
            <person name="Watanabe Y."/>
            <person name="Yazaki K."/>
            <person name="Yokoyama R."/>
            <person name="Yoshitake Y."/>
            <person name="Yotsui I."/>
            <person name="Zachgo S."/>
            <person name="Schmutz J."/>
        </authorList>
    </citation>
    <scope>NUCLEOTIDE SEQUENCE [LARGE SCALE GENOMIC DNA]</scope>
    <source>
        <strain evidence="12">Tak-1</strain>
    </source>
</reference>
<feature type="compositionally biased region" description="Low complexity" evidence="9">
    <location>
        <begin position="118"/>
        <end position="150"/>
    </location>
</feature>
<comment type="similarity">
    <text evidence="2 8">Belongs to the Casparian strip membrane proteins (CASP) family.</text>
</comment>
<evidence type="ECO:0000256" key="4">
    <source>
        <dbReference type="ARBA" id="ARBA00022475"/>
    </source>
</evidence>
<keyword evidence="12" id="KW-1185">Reference proteome</keyword>
<keyword evidence="4 8" id="KW-1003">Cell membrane</keyword>
<keyword evidence="7 8" id="KW-0472">Membrane</keyword>
<evidence type="ECO:0000259" key="10">
    <source>
        <dbReference type="Pfam" id="PF04535"/>
    </source>
</evidence>
<evidence type="ECO:0000256" key="9">
    <source>
        <dbReference type="SAM" id="MobiDB-lite"/>
    </source>
</evidence>
<keyword evidence="5 8" id="KW-0812">Transmembrane</keyword>
<feature type="transmembrane region" description="Helical" evidence="8">
    <location>
        <begin position="362"/>
        <end position="387"/>
    </location>
</feature>
<comment type="subunit">
    <text evidence="3 8">Homodimer and heterodimers.</text>
</comment>
<evidence type="ECO:0000256" key="3">
    <source>
        <dbReference type="ARBA" id="ARBA00011489"/>
    </source>
</evidence>
<proteinExistence type="inferred from homology"/>
<evidence type="ECO:0000256" key="5">
    <source>
        <dbReference type="ARBA" id="ARBA00022692"/>
    </source>
</evidence>
<feature type="compositionally biased region" description="Low complexity" evidence="9">
    <location>
        <begin position="74"/>
        <end position="86"/>
    </location>
</feature>
<dbReference type="OMA" id="FKLEYPN"/>
<evidence type="ECO:0000313" key="12">
    <source>
        <dbReference type="Proteomes" id="UP000244005"/>
    </source>
</evidence>
<evidence type="ECO:0000256" key="6">
    <source>
        <dbReference type="ARBA" id="ARBA00022989"/>
    </source>
</evidence>
<feature type="transmembrane region" description="Helical" evidence="8">
    <location>
        <begin position="238"/>
        <end position="257"/>
    </location>
</feature>
<organism evidence="11 12">
    <name type="scientific">Marchantia polymorpha</name>
    <name type="common">Common liverwort</name>
    <name type="synonym">Marchantia aquatica</name>
    <dbReference type="NCBI Taxonomy" id="3197"/>
    <lineage>
        <taxon>Eukaryota</taxon>
        <taxon>Viridiplantae</taxon>
        <taxon>Streptophyta</taxon>
        <taxon>Embryophyta</taxon>
        <taxon>Marchantiophyta</taxon>
        <taxon>Marchantiopsida</taxon>
        <taxon>Marchantiidae</taxon>
        <taxon>Marchantiales</taxon>
        <taxon>Marchantiaceae</taxon>
        <taxon>Marchantia</taxon>
    </lineage>
</organism>
<evidence type="ECO:0000256" key="8">
    <source>
        <dbReference type="RuleBase" id="RU361233"/>
    </source>
</evidence>
<feature type="transmembrane region" description="Helical" evidence="8">
    <location>
        <begin position="316"/>
        <end position="342"/>
    </location>
</feature>
<gene>
    <name evidence="11" type="ORF">MARPO_0096s0068</name>
</gene>
<dbReference type="EMBL" id="KZ772768">
    <property type="protein sequence ID" value="PTQ32725.1"/>
    <property type="molecule type" value="Genomic_DNA"/>
</dbReference>
<feature type="transmembrane region" description="Helical" evidence="8">
    <location>
        <begin position="277"/>
        <end position="304"/>
    </location>
</feature>
<feature type="domain" description="Casparian strip membrane protein" evidence="10">
    <location>
        <begin position="233"/>
        <end position="374"/>
    </location>
</feature>
<dbReference type="Proteomes" id="UP000244005">
    <property type="component" value="Unassembled WGS sequence"/>
</dbReference>
<dbReference type="Pfam" id="PF04535">
    <property type="entry name" value="CASP_dom"/>
    <property type="match status" value="1"/>
</dbReference>
<evidence type="ECO:0000256" key="7">
    <source>
        <dbReference type="ARBA" id="ARBA00023136"/>
    </source>
</evidence>
<dbReference type="PANTHER" id="PTHR33573">
    <property type="entry name" value="CASP-LIKE PROTEIN 4A4"/>
    <property type="match status" value="1"/>
</dbReference>
<feature type="compositionally biased region" description="Polar residues" evidence="9">
    <location>
        <begin position="1"/>
        <end position="11"/>
    </location>
</feature>
<dbReference type="OrthoDB" id="10410576at2759"/>
<dbReference type="PANTHER" id="PTHR33573:SF50">
    <property type="entry name" value="CASP-LIKE PROTEIN 4A3"/>
    <property type="match status" value="1"/>
</dbReference>
<dbReference type="GO" id="GO:0005886">
    <property type="term" value="C:plasma membrane"/>
    <property type="evidence" value="ECO:0007669"/>
    <property type="project" value="UniProtKB-SubCell"/>
</dbReference>
<sequence length="394" mass="43498">MSQVQQSSETEALSPERNDNAKDPVMSTSPDHRLPLQLRSSPHHSPPLELRSSPHHSPPLELRSSPHHSPPLELPSSPHRSPPLQLGSSPHHSGPLQELPYHSPPLQLRGSPHRSPSPHESPSSYQSRSPDYSPTLHQSLSPSPTNSPPLHHQHQTSPPHQIPHENRDANFYASPGPSNNDARDAKFYVSPGPSNHEAGMGSYQDPEPLTSPIPTKVDAYKPRGIRSNRTHTLNVANVSLRAFTAVFTLIAFSLVASDKETLVVNLQDSVVLRFHDLFYLSYLLTANVITFTYVVVTMGIFMYHMTSQKPFQNSQLIAGIFVLDQMLSYLLMSASSSAATGIRAQRRFITGSALDSFESQAYAGVAMSFVAFFLLATVTLISGHFFVNRRRSSF</sequence>
<accession>A0A2R6WFU8</accession>
<evidence type="ECO:0000256" key="2">
    <source>
        <dbReference type="ARBA" id="ARBA00007651"/>
    </source>
</evidence>
<name>A0A2R6WFU8_MARPO</name>
<evidence type="ECO:0000256" key="1">
    <source>
        <dbReference type="ARBA" id="ARBA00004651"/>
    </source>
</evidence>
<feature type="region of interest" description="Disordered" evidence="9">
    <location>
        <begin position="1"/>
        <end position="214"/>
    </location>
</feature>
<protein>
    <recommendedName>
        <fullName evidence="8">CASP-like protein</fullName>
    </recommendedName>
</protein>
<dbReference type="Gramene" id="Mp1g09310.1">
    <property type="protein sequence ID" value="Mp1g09310.1.cds"/>
    <property type="gene ID" value="Mp1g09310"/>
</dbReference>
<comment type="subcellular location">
    <subcellularLocation>
        <location evidence="1 8">Cell membrane</location>
        <topology evidence="1 8">Multi-pass membrane protein</topology>
    </subcellularLocation>
</comment>